<gene>
    <name evidence="11" type="ORF">V1264_013571</name>
</gene>
<dbReference type="SUPFAM" id="SSF52200">
    <property type="entry name" value="Toll/Interleukin receptor TIR domain"/>
    <property type="match status" value="1"/>
</dbReference>
<evidence type="ECO:0000259" key="10">
    <source>
        <dbReference type="PROSITE" id="PS50104"/>
    </source>
</evidence>
<protein>
    <recommendedName>
        <fullName evidence="10">TIR domain-containing protein</fullName>
    </recommendedName>
</protein>
<evidence type="ECO:0000313" key="11">
    <source>
        <dbReference type="EMBL" id="KAK7109545.1"/>
    </source>
</evidence>
<dbReference type="PROSITE" id="PS50104">
    <property type="entry name" value="TIR"/>
    <property type="match status" value="1"/>
</dbReference>
<keyword evidence="9" id="KW-0675">Receptor</keyword>
<keyword evidence="3" id="KW-0433">Leucine-rich repeat</keyword>
<evidence type="ECO:0000256" key="4">
    <source>
        <dbReference type="ARBA" id="ARBA00022692"/>
    </source>
</evidence>
<name>A0AAN9BQZ4_9CAEN</name>
<dbReference type="Pfam" id="PF13855">
    <property type="entry name" value="LRR_8"/>
    <property type="match status" value="3"/>
</dbReference>
<dbReference type="InterPro" id="IPR003591">
    <property type="entry name" value="Leu-rich_rpt_typical-subtyp"/>
</dbReference>
<evidence type="ECO:0000313" key="12">
    <source>
        <dbReference type="Proteomes" id="UP001374579"/>
    </source>
</evidence>
<dbReference type="InterPro" id="IPR001611">
    <property type="entry name" value="Leu-rich_rpt"/>
</dbReference>
<reference evidence="11 12" key="1">
    <citation type="submission" date="2024-02" db="EMBL/GenBank/DDBJ databases">
        <title>Chromosome-scale genome assembly of the rough periwinkle Littorina saxatilis.</title>
        <authorList>
            <person name="De Jode A."/>
            <person name="Faria R."/>
            <person name="Formenti G."/>
            <person name="Sims Y."/>
            <person name="Smith T.P."/>
            <person name="Tracey A."/>
            <person name="Wood J.M.D."/>
            <person name="Zagrodzka Z.B."/>
            <person name="Johannesson K."/>
            <person name="Butlin R.K."/>
            <person name="Leder E.H."/>
        </authorList>
    </citation>
    <scope>NUCLEOTIDE SEQUENCE [LARGE SCALE GENOMIC DNA]</scope>
    <source>
        <strain evidence="11">Snail1</strain>
        <tissue evidence="11">Muscle</tissue>
    </source>
</reference>
<evidence type="ECO:0000256" key="6">
    <source>
        <dbReference type="ARBA" id="ARBA00022737"/>
    </source>
</evidence>
<proteinExistence type="inferred from homology"/>
<dbReference type="AlphaFoldDB" id="A0AAN9BQZ4"/>
<dbReference type="SMART" id="SM00082">
    <property type="entry name" value="LRRCT"/>
    <property type="match status" value="2"/>
</dbReference>
<evidence type="ECO:0000256" key="1">
    <source>
        <dbReference type="ARBA" id="ARBA00004479"/>
    </source>
</evidence>
<keyword evidence="8" id="KW-0472">Membrane</keyword>
<dbReference type="PANTHER" id="PTHR24366">
    <property type="entry name" value="IG(IMMUNOGLOBULIN) AND LRR(LEUCINE RICH REPEAT) DOMAINS"/>
    <property type="match status" value="1"/>
</dbReference>
<evidence type="ECO:0000256" key="2">
    <source>
        <dbReference type="ARBA" id="ARBA00009634"/>
    </source>
</evidence>
<feature type="domain" description="TIR" evidence="10">
    <location>
        <begin position="556"/>
        <end position="702"/>
    </location>
</feature>
<organism evidence="11 12">
    <name type="scientific">Littorina saxatilis</name>
    <dbReference type="NCBI Taxonomy" id="31220"/>
    <lineage>
        <taxon>Eukaryota</taxon>
        <taxon>Metazoa</taxon>
        <taxon>Spiralia</taxon>
        <taxon>Lophotrochozoa</taxon>
        <taxon>Mollusca</taxon>
        <taxon>Gastropoda</taxon>
        <taxon>Caenogastropoda</taxon>
        <taxon>Littorinimorpha</taxon>
        <taxon>Littorinoidea</taxon>
        <taxon>Littorinidae</taxon>
        <taxon>Littorina</taxon>
    </lineage>
</organism>
<dbReference type="PANTHER" id="PTHR24366:SF96">
    <property type="entry name" value="LEUCINE RICH REPEAT CONTAINING 53"/>
    <property type="match status" value="1"/>
</dbReference>
<evidence type="ECO:0000256" key="7">
    <source>
        <dbReference type="ARBA" id="ARBA00022989"/>
    </source>
</evidence>
<accession>A0AAN9BQZ4</accession>
<dbReference type="EMBL" id="JBAMIC010000003">
    <property type="protein sequence ID" value="KAK7109545.1"/>
    <property type="molecule type" value="Genomic_DNA"/>
</dbReference>
<dbReference type="Gene3D" id="3.40.50.10140">
    <property type="entry name" value="Toll/interleukin-1 receptor homology (TIR) domain"/>
    <property type="match status" value="1"/>
</dbReference>
<evidence type="ECO:0000256" key="5">
    <source>
        <dbReference type="ARBA" id="ARBA00022729"/>
    </source>
</evidence>
<dbReference type="Pfam" id="PF13676">
    <property type="entry name" value="TIR_2"/>
    <property type="match status" value="1"/>
</dbReference>
<dbReference type="SMART" id="SM00255">
    <property type="entry name" value="TIR"/>
    <property type="match status" value="1"/>
</dbReference>
<keyword evidence="6" id="KW-0677">Repeat</keyword>
<evidence type="ECO:0000256" key="8">
    <source>
        <dbReference type="ARBA" id="ARBA00023136"/>
    </source>
</evidence>
<dbReference type="GO" id="GO:0007165">
    <property type="term" value="P:signal transduction"/>
    <property type="evidence" value="ECO:0007669"/>
    <property type="project" value="InterPro"/>
</dbReference>
<comment type="caution">
    <text evidence="11">The sequence shown here is derived from an EMBL/GenBank/DDBJ whole genome shotgun (WGS) entry which is preliminary data.</text>
</comment>
<dbReference type="Proteomes" id="UP001374579">
    <property type="component" value="Unassembled WGS sequence"/>
</dbReference>
<dbReference type="InterPro" id="IPR000157">
    <property type="entry name" value="TIR_dom"/>
</dbReference>
<evidence type="ECO:0000256" key="3">
    <source>
        <dbReference type="ARBA" id="ARBA00022614"/>
    </source>
</evidence>
<dbReference type="SUPFAM" id="SSF52058">
    <property type="entry name" value="L domain-like"/>
    <property type="match status" value="2"/>
</dbReference>
<keyword evidence="7" id="KW-1133">Transmembrane helix</keyword>
<dbReference type="PROSITE" id="PS51450">
    <property type="entry name" value="LRR"/>
    <property type="match status" value="3"/>
</dbReference>
<dbReference type="InterPro" id="IPR035897">
    <property type="entry name" value="Toll_tir_struct_dom_sf"/>
</dbReference>
<dbReference type="GO" id="GO:0016020">
    <property type="term" value="C:membrane"/>
    <property type="evidence" value="ECO:0007669"/>
    <property type="project" value="UniProtKB-SubCell"/>
</dbReference>
<sequence length="1005" mass="112291">MFWNVSYKLQQTDWCREVWIHLDLSANDLTYVPDTLLNQSCAQKVSSLILSHNRLYSLTQGTLDPLTRLKHLDLSHNVLSFLPPGSLPSALYCVDLSFNNLTELREDVFNALIELKSLNLSHNSIREIQLGVFHKGMKGLKWINLAYNNLTTLEPWPYVLSTSVFVNLSHNMISHLTNRMGETLKNEMVGLGVDLTYNNLMTINQTELSSYVGGKTLLAMDFYQLFLMNVKNNPLVCDCHMNWVVEATRNSLLSYNSEAQTYFTCAAPNSLQGRNLGYLLKHPHLLVCDVTDDCPEGCECLDTPHLRYLAITCPPSRHNYTHIPRTLPGRGPLSLNLSRQALSSLEARSGDVIRMRVLDVSNNRVKQVLNSFLDAASNLQVLDLRNNLLTSLPAQLQRLSVSNLRLSGNPLQCSCDLVWFGNWVKAVADNVTSSFNAESASSLGSGFKAKSAANTPKGVPGMVTLQCFLSNGKKVDVVDTSKWGLDCGSQVTLHAIVGGGVALVVVLAAMGMCWRWRYFIRVFADYMLHEWPSCCVDKGEPVKHHVYDMPRAEVLEEYDVYISLDEDDEKISVWASTWLLPLLENRGRNPPRVYLPLRQELPGVCKAESRVERIVQSNKVLVILSPGYVNNGWCRHEFDHACRHLQNYNPKNLVIVVMDNDPDVRRYINVGKTPVKEIPVNKALPTQPEHQKGGSVICRVNVEGCNGDAKRKSGGDVVIEMAQYGGAGAQDPVIVVHENGARNTNVDQERARINDTGESRGNGLHTDQKRKQNIDAGENDATVDQAGVHDIAVVMNGGIVTKVDLNKNADGDSGMNVDVNFPGDENMANKGDIVNGAQSTNTVLLVNFDHAVTYDKPKINGDDAVYFSRENAPNNGRNDGVTIVNNRNERVINVDKRGIIKNKNGQTSGRQGKKIGQRRNKREILRKAQAEQIATEELEGKQLRQRQFLEELSQYTEDGQQVALEPLRSFLLEGRFVSASDWLLKYKLPFEISRIRKDVDLIDCD</sequence>
<keyword evidence="4" id="KW-0812">Transmembrane</keyword>
<comment type="subcellular location">
    <subcellularLocation>
        <location evidence="1">Membrane</location>
        <topology evidence="1">Single-pass type I membrane protein</topology>
    </subcellularLocation>
</comment>
<dbReference type="Gene3D" id="3.80.10.10">
    <property type="entry name" value="Ribonuclease Inhibitor"/>
    <property type="match status" value="3"/>
</dbReference>
<keyword evidence="5" id="KW-0732">Signal</keyword>
<evidence type="ECO:0000256" key="9">
    <source>
        <dbReference type="ARBA" id="ARBA00023170"/>
    </source>
</evidence>
<dbReference type="SMART" id="SM00369">
    <property type="entry name" value="LRR_TYP"/>
    <property type="match status" value="8"/>
</dbReference>
<dbReference type="InterPro" id="IPR032675">
    <property type="entry name" value="LRR_dom_sf"/>
</dbReference>
<keyword evidence="12" id="KW-1185">Reference proteome</keyword>
<comment type="similarity">
    <text evidence="2">Belongs to the Toll-like receptor family.</text>
</comment>
<dbReference type="InterPro" id="IPR000483">
    <property type="entry name" value="Cys-rich_flank_reg_C"/>
</dbReference>